<name>A0ABD1WJ71_9LAMI</name>
<keyword evidence="2" id="KW-1185">Reference proteome</keyword>
<protein>
    <submittedName>
        <fullName evidence="1">Uncharacterized protein</fullName>
    </submittedName>
</protein>
<sequence>MKKIPMVKQEESWLFPDTVSEGNIPKLECSVDYMSFHVEYCMDGQRPKHNVQKFLDASLSTELGMRALDLAVGRAVLATHLGSIVPVEAESDSSSCGVLLFDLQNSERCAIPYSVRHHAITKKVQGIHDDCRVQLEVFLLDPFGDSAGLFDRDAFVRYAKFFDQDAFAINARLLDQEAFVGYAKLSNLDAFVK</sequence>
<evidence type="ECO:0000313" key="2">
    <source>
        <dbReference type="Proteomes" id="UP001604277"/>
    </source>
</evidence>
<organism evidence="1 2">
    <name type="scientific">Forsythia ovata</name>
    <dbReference type="NCBI Taxonomy" id="205694"/>
    <lineage>
        <taxon>Eukaryota</taxon>
        <taxon>Viridiplantae</taxon>
        <taxon>Streptophyta</taxon>
        <taxon>Embryophyta</taxon>
        <taxon>Tracheophyta</taxon>
        <taxon>Spermatophyta</taxon>
        <taxon>Magnoliopsida</taxon>
        <taxon>eudicotyledons</taxon>
        <taxon>Gunneridae</taxon>
        <taxon>Pentapetalae</taxon>
        <taxon>asterids</taxon>
        <taxon>lamiids</taxon>
        <taxon>Lamiales</taxon>
        <taxon>Oleaceae</taxon>
        <taxon>Forsythieae</taxon>
        <taxon>Forsythia</taxon>
    </lineage>
</organism>
<reference evidence="2" key="1">
    <citation type="submission" date="2024-07" db="EMBL/GenBank/DDBJ databases">
        <title>Two chromosome-level genome assemblies of Korean endemic species Abeliophyllum distichum and Forsythia ovata (Oleaceae).</title>
        <authorList>
            <person name="Jang H."/>
        </authorList>
    </citation>
    <scope>NUCLEOTIDE SEQUENCE [LARGE SCALE GENOMIC DNA]</scope>
</reference>
<gene>
    <name evidence="1" type="ORF">Fot_11261</name>
</gene>
<proteinExistence type="predicted"/>
<accession>A0ABD1WJ71</accession>
<evidence type="ECO:0000313" key="1">
    <source>
        <dbReference type="EMBL" id="KAL2549731.1"/>
    </source>
</evidence>
<dbReference type="AlphaFoldDB" id="A0ABD1WJ71"/>
<comment type="caution">
    <text evidence="1">The sequence shown here is derived from an EMBL/GenBank/DDBJ whole genome shotgun (WGS) entry which is preliminary data.</text>
</comment>
<dbReference type="EMBL" id="JBFOLJ010000003">
    <property type="protein sequence ID" value="KAL2549731.1"/>
    <property type="molecule type" value="Genomic_DNA"/>
</dbReference>
<dbReference type="Proteomes" id="UP001604277">
    <property type="component" value="Unassembled WGS sequence"/>
</dbReference>